<gene>
    <name evidence="1" type="ORF">HELGO_WM9048</name>
</gene>
<proteinExistence type="predicted"/>
<dbReference type="EMBL" id="CACVAW010000067">
    <property type="protein sequence ID" value="CAA6815455.1"/>
    <property type="molecule type" value="Genomic_DNA"/>
</dbReference>
<accession>A0A6S6TKC5</accession>
<evidence type="ECO:0000313" key="1">
    <source>
        <dbReference type="EMBL" id="CAA6815455.1"/>
    </source>
</evidence>
<reference evidence="1" key="1">
    <citation type="submission" date="2020-01" db="EMBL/GenBank/DDBJ databases">
        <authorList>
            <person name="Meier V. D."/>
            <person name="Meier V D."/>
        </authorList>
    </citation>
    <scope>NUCLEOTIDE SEQUENCE</scope>
    <source>
        <strain evidence="1">HLG_WM_MAG_12</strain>
    </source>
</reference>
<protein>
    <recommendedName>
        <fullName evidence="2">Periplasmic protein</fullName>
    </recommendedName>
</protein>
<evidence type="ECO:0008006" key="2">
    <source>
        <dbReference type="Google" id="ProtNLM"/>
    </source>
</evidence>
<organism evidence="1">
    <name type="scientific">uncultured Campylobacterales bacterium</name>
    <dbReference type="NCBI Taxonomy" id="352960"/>
    <lineage>
        <taxon>Bacteria</taxon>
        <taxon>Pseudomonadati</taxon>
        <taxon>Campylobacterota</taxon>
        <taxon>Epsilonproteobacteria</taxon>
        <taxon>Campylobacterales</taxon>
        <taxon>environmental samples</taxon>
    </lineage>
</organism>
<name>A0A6S6TKC5_9BACT</name>
<dbReference type="AlphaFoldDB" id="A0A6S6TKC5"/>
<sequence length="405" mass="47044">MKKLFCLLFLSVICLAEQRKLSNILSPDINIVSLGIDDCDKSCLLDLLKKGKYFTFLEKYSYYEELDVYYKKLTTHLKIKKLEFMVDSLIEDNIEVNKDVFKLAILAPTKLIKHYTNSIYNSISAYLITKNIDYEIKIFDTFDANFQNIQREINKIEEEGFSYIIAPFRGNVIPILNQNSNKAFVYMPTASIDGNMSLSPNFTLGGISYDEHIDMVVKNLNSRSILLNDPSSKGSYIEGKLKEKFDFKKSITINKTASNLDYVTRRNIRSFERASFVLNTPLVKSSSIISKLKFYDINSTRIYSIQTLYNPNIFELLQAKDLYNIRITNSIQEFKSKNLMGISKLLNNDIKFNWVNYSSLIGVDYFYSKFSGEERDFDEEIVDNKVKYNTGMYRIRKKDFLKLAP</sequence>